<dbReference type="Gene3D" id="2.60.120.260">
    <property type="entry name" value="Galactose-binding domain-like"/>
    <property type="match status" value="1"/>
</dbReference>
<protein>
    <submittedName>
        <fullName evidence="2">Uncharacterized protein</fullName>
    </submittedName>
</protein>
<evidence type="ECO:0000313" key="2">
    <source>
        <dbReference type="EMBL" id="GAA1422021.1"/>
    </source>
</evidence>
<evidence type="ECO:0000313" key="3">
    <source>
        <dbReference type="Proteomes" id="UP001500973"/>
    </source>
</evidence>
<reference evidence="3" key="1">
    <citation type="journal article" date="2019" name="Int. J. Syst. Evol. Microbiol.">
        <title>The Global Catalogue of Microorganisms (GCM) 10K type strain sequencing project: providing services to taxonomists for standard genome sequencing and annotation.</title>
        <authorList>
            <consortium name="The Broad Institute Genomics Platform"/>
            <consortium name="The Broad Institute Genome Sequencing Center for Infectious Disease"/>
            <person name="Wu L."/>
            <person name="Ma J."/>
        </authorList>
    </citation>
    <scope>NUCLEOTIDE SEQUENCE [LARGE SCALE GENOMIC DNA]</scope>
    <source>
        <strain evidence="3">JCM 11756</strain>
    </source>
</reference>
<evidence type="ECO:0000256" key="1">
    <source>
        <dbReference type="SAM" id="MobiDB-lite"/>
    </source>
</evidence>
<comment type="caution">
    <text evidence="2">The sequence shown here is derived from an EMBL/GenBank/DDBJ whole genome shotgun (WGS) entry which is preliminary data.</text>
</comment>
<accession>A0ABP4JLM8</accession>
<dbReference type="Proteomes" id="UP001500973">
    <property type="component" value="Unassembled WGS sequence"/>
</dbReference>
<gene>
    <name evidence="2" type="ORF">GCM10009601_22880</name>
</gene>
<feature type="compositionally biased region" description="Low complexity" evidence="1">
    <location>
        <begin position="150"/>
        <end position="179"/>
    </location>
</feature>
<name>A0ABP4JLM8_9ACTN</name>
<feature type="region of interest" description="Disordered" evidence="1">
    <location>
        <begin position="150"/>
        <end position="198"/>
    </location>
</feature>
<sequence length="198" mass="20064">MRLVIHYPPTPCRGSLGFDFADAWHGGSSLLVDGGLDAPVTVDLYTTRLPLTTGTVVEFIHRTDAGRVDAERAMAITDPAGPGESWPYTYPPVPAAVPVSGAGGWLRATIPLTGRSGSLCASSIPLTAAGPGALVARAVRRALPPCTASCRTAPAASSAAPAGTPGSPGASDPDGASDPHGSNCVRWGSCTPRRNPSP</sequence>
<keyword evidence="3" id="KW-1185">Reference proteome</keyword>
<organism evidence="2 3">
    <name type="scientific">Streptomyces thermospinosisporus</name>
    <dbReference type="NCBI Taxonomy" id="161482"/>
    <lineage>
        <taxon>Bacteria</taxon>
        <taxon>Bacillati</taxon>
        <taxon>Actinomycetota</taxon>
        <taxon>Actinomycetes</taxon>
        <taxon>Kitasatosporales</taxon>
        <taxon>Streptomycetaceae</taxon>
        <taxon>Streptomyces</taxon>
    </lineage>
</organism>
<proteinExistence type="predicted"/>
<dbReference type="EMBL" id="BAAAIZ010000028">
    <property type="protein sequence ID" value="GAA1422021.1"/>
    <property type="molecule type" value="Genomic_DNA"/>
</dbReference>